<gene>
    <name evidence="1" type="ORF">H6G24_15550</name>
</gene>
<reference evidence="1 2" key="1">
    <citation type="journal article" date="2020" name="ISME J.">
        <title>Comparative genomics reveals insights into cyanobacterial evolution and habitat adaptation.</title>
        <authorList>
            <person name="Chen M.Y."/>
            <person name="Teng W.K."/>
            <person name="Zhao L."/>
            <person name="Hu C.X."/>
            <person name="Zhou Y.K."/>
            <person name="Han B.P."/>
            <person name="Song L.R."/>
            <person name="Shu W.S."/>
        </authorList>
    </citation>
    <scope>NUCLEOTIDE SEQUENCE [LARGE SCALE GENOMIC DNA]</scope>
    <source>
        <strain evidence="1 2">FACHB-288</strain>
    </source>
</reference>
<dbReference type="Proteomes" id="UP000658514">
    <property type="component" value="Unassembled WGS sequence"/>
</dbReference>
<accession>A0ABR8AA70</accession>
<organism evidence="1 2">
    <name type="scientific">Calothrix parietina FACHB-288</name>
    <dbReference type="NCBI Taxonomy" id="2692896"/>
    <lineage>
        <taxon>Bacteria</taxon>
        <taxon>Bacillati</taxon>
        <taxon>Cyanobacteriota</taxon>
        <taxon>Cyanophyceae</taxon>
        <taxon>Nostocales</taxon>
        <taxon>Calotrichaceae</taxon>
        <taxon>Calothrix</taxon>
    </lineage>
</organism>
<sequence length="68" mass="7416">MGYGYTSAVKCDADLINDVMCGLSQRAGKPRPYGMIIFLIGITHAQCPMPHAQKHAIIGYCGISLRNF</sequence>
<comment type="caution">
    <text evidence="1">The sequence shown here is derived from an EMBL/GenBank/DDBJ whole genome shotgun (WGS) entry which is preliminary data.</text>
</comment>
<name>A0ABR8AA70_9CYAN</name>
<dbReference type="RefSeq" id="WP_190555596.1">
    <property type="nucleotide sequence ID" value="NZ_CAWPNO010000054.1"/>
</dbReference>
<protein>
    <recommendedName>
        <fullName evidence="3">Transposase</fullName>
    </recommendedName>
</protein>
<proteinExistence type="predicted"/>
<evidence type="ECO:0000313" key="2">
    <source>
        <dbReference type="Proteomes" id="UP000658514"/>
    </source>
</evidence>
<evidence type="ECO:0000313" key="1">
    <source>
        <dbReference type="EMBL" id="MBD2196895.1"/>
    </source>
</evidence>
<keyword evidence="2" id="KW-1185">Reference proteome</keyword>
<dbReference type="EMBL" id="JACJQH010000022">
    <property type="protein sequence ID" value="MBD2196895.1"/>
    <property type="molecule type" value="Genomic_DNA"/>
</dbReference>
<evidence type="ECO:0008006" key="3">
    <source>
        <dbReference type="Google" id="ProtNLM"/>
    </source>
</evidence>